<keyword evidence="2" id="KW-1185">Reference proteome</keyword>
<protein>
    <submittedName>
        <fullName evidence="1">Uncharacterized protein</fullName>
    </submittedName>
</protein>
<evidence type="ECO:0000313" key="1">
    <source>
        <dbReference type="EMBL" id="KAI3770771.1"/>
    </source>
</evidence>
<reference evidence="2" key="1">
    <citation type="journal article" date="2022" name="Mol. Ecol. Resour.">
        <title>The genomes of chicory, endive, great burdock and yacon provide insights into Asteraceae palaeo-polyploidization history and plant inulin production.</title>
        <authorList>
            <person name="Fan W."/>
            <person name="Wang S."/>
            <person name="Wang H."/>
            <person name="Wang A."/>
            <person name="Jiang F."/>
            <person name="Liu H."/>
            <person name="Zhao H."/>
            <person name="Xu D."/>
            <person name="Zhang Y."/>
        </authorList>
    </citation>
    <scope>NUCLEOTIDE SEQUENCE [LARGE SCALE GENOMIC DNA]</scope>
    <source>
        <strain evidence="2">cv. Niubang</strain>
    </source>
</reference>
<reference evidence="1 2" key="2">
    <citation type="journal article" date="2022" name="Mol. Ecol. Resour.">
        <title>The genomes of chicory, endive, great burdock and yacon provide insights into Asteraceae paleo-polyploidization history and plant inulin production.</title>
        <authorList>
            <person name="Fan W."/>
            <person name="Wang S."/>
            <person name="Wang H."/>
            <person name="Wang A."/>
            <person name="Jiang F."/>
            <person name="Liu H."/>
            <person name="Zhao H."/>
            <person name="Xu D."/>
            <person name="Zhang Y."/>
        </authorList>
    </citation>
    <scope>NUCLEOTIDE SEQUENCE [LARGE SCALE GENOMIC DNA]</scope>
    <source>
        <strain evidence="2">cv. Niubang</strain>
    </source>
</reference>
<organism evidence="1 2">
    <name type="scientific">Arctium lappa</name>
    <name type="common">Greater burdock</name>
    <name type="synonym">Lappa major</name>
    <dbReference type="NCBI Taxonomy" id="4217"/>
    <lineage>
        <taxon>Eukaryota</taxon>
        <taxon>Viridiplantae</taxon>
        <taxon>Streptophyta</taxon>
        <taxon>Embryophyta</taxon>
        <taxon>Tracheophyta</taxon>
        <taxon>Spermatophyta</taxon>
        <taxon>Magnoliopsida</taxon>
        <taxon>eudicotyledons</taxon>
        <taxon>Gunneridae</taxon>
        <taxon>Pentapetalae</taxon>
        <taxon>asterids</taxon>
        <taxon>campanulids</taxon>
        <taxon>Asterales</taxon>
        <taxon>Asteraceae</taxon>
        <taxon>Carduoideae</taxon>
        <taxon>Cardueae</taxon>
        <taxon>Arctiinae</taxon>
        <taxon>Arctium</taxon>
    </lineage>
</organism>
<name>A0ACB9FJ97_ARCLA</name>
<dbReference type="Proteomes" id="UP001055879">
    <property type="component" value="Linkage Group LG01"/>
</dbReference>
<evidence type="ECO:0000313" key="2">
    <source>
        <dbReference type="Proteomes" id="UP001055879"/>
    </source>
</evidence>
<gene>
    <name evidence="1" type="ORF">L6452_01915</name>
</gene>
<dbReference type="EMBL" id="CM042047">
    <property type="protein sequence ID" value="KAI3770771.1"/>
    <property type="molecule type" value="Genomic_DNA"/>
</dbReference>
<sequence>MNFVTVMKNYSNRNNSPSQQRKFPMGRTTFLKFNGREENPAECEVELTTTPSIDDGNIGANRFFSCIHLYVSTKGMSFLISATYESSTASFMGALSGGLHSILDLFSLR</sequence>
<accession>A0ACB9FJ97</accession>
<proteinExistence type="predicted"/>
<comment type="caution">
    <text evidence="1">The sequence shown here is derived from an EMBL/GenBank/DDBJ whole genome shotgun (WGS) entry which is preliminary data.</text>
</comment>